<keyword evidence="1" id="KW-1133">Transmembrane helix</keyword>
<evidence type="ECO:0000256" key="1">
    <source>
        <dbReference type="SAM" id="Phobius"/>
    </source>
</evidence>
<keyword evidence="1" id="KW-0472">Membrane</keyword>
<evidence type="ECO:0000313" key="5">
    <source>
        <dbReference type="Proteomes" id="UP000832041"/>
    </source>
</evidence>
<organism evidence="4 5">
    <name type="scientific">Thermobifida alba</name>
    <name type="common">Thermomonospora alba</name>
    <dbReference type="NCBI Taxonomy" id="53522"/>
    <lineage>
        <taxon>Bacteria</taxon>
        <taxon>Bacillati</taxon>
        <taxon>Actinomycetota</taxon>
        <taxon>Actinomycetes</taxon>
        <taxon>Streptosporangiales</taxon>
        <taxon>Nocardiopsidaceae</taxon>
        <taxon>Thermobifida</taxon>
    </lineage>
</organism>
<sequence length="140" mass="14305">MRLTARGAVLCIVLASLVSALAATAVGHSAVNGAAFAAACVLAALTVRSSDLLALSVSPPLAYFCGALAAECLLTLGGDNFVRGVAVGLGARLAEAAPWLFGGTALLLVITVLRGLARNVRELGDELNGRRRRRPRRGPS</sequence>
<feature type="transmembrane region" description="Helical" evidence="1">
    <location>
        <begin position="32"/>
        <end position="49"/>
    </location>
</feature>
<feature type="chain" id="PRO_5047508563" description="DUF6542 domain-containing protein" evidence="2">
    <location>
        <begin position="23"/>
        <end position="140"/>
    </location>
</feature>
<accession>A0ABY4L7M3</accession>
<keyword evidence="2" id="KW-0732">Signal</keyword>
<feature type="transmembrane region" description="Helical" evidence="1">
    <location>
        <begin position="61"/>
        <end position="78"/>
    </location>
</feature>
<keyword evidence="1" id="KW-0812">Transmembrane</keyword>
<dbReference type="Pfam" id="PF20177">
    <property type="entry name" value="DUF6542"/>
    <property type="match status" value="1"/>
</dbReference>
<feature type="signal peptide" evidence="2">
    <location>
        <begin position="1"/>
        <end position="22"/>
    </location>
</feature>
<keyword evidence="5" id="KW-1185">Reference proteome</keyword>
<proteinExistence type="predicted"/>
<dbReference type="Proteomes" id="UP000832041">
    <property type="component" value="Chromosome"/>
</dbReference>
<name>A0ABY4L7M3_THEAE</name>
<gene>
    <name evidence="4" type="ORF">FOF52_20165</name>
</gene>
<evidence type="ECO:0000313" key="4">
    <source>
        <dbReference type="EMBL" id="UPT23651.1"/>
    </source>
</evidence>
<evidence type="ECO:0000259" key="3">
    <source>
        <dbReference type="Pfam" id="PF20177"/>
    </source>
</evidence>
<evidence type="ECO:0000256" key="2">
    <source>
        <dbReference type="SAM" id="SignalP"/>
    </source>
</evidence>
<dbReference type="InterPro" id="IPR046672">
    <property type="entry name" value="DUF6542"/>
</dbReference>
<dbReference type="EMBL" id="CP051627">
    <property type="protein sequence ID" value="UPT23651.1"/>
    <property type="molecule type" value="Genomic_DNA"/>
</dbReference>
<feature type="domain" description="DUF6542" evidence="3">
    <location>
        <begin position="2"/>
        <end position="117"/>
    </location>
</feature>
<reference evidence="4 5" key="1">
    <citation type="submission" date="2020-04" db="EMBL/GenBank/DDBJ databases">
        <title>Thermobifida alba genome sequencing and assembly.</title>
        <authorList>
            <person name="Luzics S."/>
            <person name="Horvath B."/>
            <person name="Nagy I."/>
            <person name="Toth A."/>
            <person name="Nagy I."/>
            <person name="Kukolya J."/>
        </authorList>
    </citation>
    <scope>NUCLEOTIDE SEQUENCE [LARGE SCALE GENOMIC DNA]</scope>
    <source>
        <strain evidence="4 5">DSM 43795</strain>
    </source>
</reference>
<feature type="transmembrane region" description="Helical" evidence="1">
    <location>
        <begin position="98"/>
        <end position="117"/>
    </location>
</feature>
<protein>
    <recommendedName>
        <fullName evidence="3">DUF6542 domain-containing protein</fullName>
    </recommendedName>
</protein>